<dbReference type="EC" id="2.7.4.9" evidence="8"/>
<dbReference type="GO" id="GO:0006235">
    <property type="term" value="P:dTTP biosynthetic process"/>
    <property type="evidence" value="ECO:0007669"/>
    <property type="project" value="UniProtKB-UniRule"/>
</dbReference>
<dbReference type="InterPro" id="IPR018094">
    <property type="entry name" value="Thymidylate_kinase"/>
</dbReference>
<reference evidence="10 11" key="1">
    <citation type="submission" date="2019-03" db="EMBL/GenBank/DDBJ databases">
        <title>Deep-cultivation of Planctomycetes and their phenomic and genomic characterization uncovers novel biology.</title>
        <authorList>
            <person name="Wiegand S."/>
            <person name="Jogler M."/>
            <person name="Boedeker C."/>
            <person name="Pinto D."/>
            <person name="Vollmers J."/>
            <person name="Rivas-Marin E."/>
            <person name="Kohn T."/>
            <person name="Peeters S.H."/>
            <person name="Heuer A."/>
            <person name="Rast P."/>
            <person name="Oberbeckmann S."/>
            <person name="Bunk B."/>
            <person name="Jeske O."/>
            <person name="Meyerdierks A."/>
            <person name="Storesund J.E."/>
            <person name="Kallscheuer N."/>
            <person name="Luecker S."/>
            <person name="Lage O.M."/>
            <person name="Pohl T."/>
            <person name="Merkel B.J."/>
            <person name="Hornburger P."/>
            <person name="Mueller R.-W."/>
            <person name="Bruemmer F."/>
            <person name="Labrenz M."/>
            <person name="Spormann A.M."/>
            <person name="Op den Camp H."/>
            <person name="Overmann J."/>
            <person name="Amann R."/>
            <person name="Jetten M.S.M."/>
            <person name="Mascher T."/>
            <person name="Medema M.H."/>
            <person name="Devos D.P."/>
            <person name="Kaster A.-K."/>
            <person name="Ovreas L."/>
            <person name="Rohde M."/>
            <person name="Galperin M.Y."/>
            <person name="Jogler C."/>
        </authorList>
    </citation>
    <scope>NUCLEOTIDE SEQUENCE [LARGE SCALE GENOMIC DNA]</scope>
    <source>
        <strain evidence="10 11">Enr13</strain>
    </source>
</reference>
<dbReference type="InterPro" id="IPR039430">
    <property type="entry name" value="Thymidylate_kin-like_dom"/>
</dbReference>
<dbReference type="InterPro" id="IPR027417">
    <property type="entry name" value="P-loop_NTPase"/>
</dbReference>
<protein>
    <recommendedName>
        <fullName evidence="8">Thymidylate kinase</fullName>
        <ecNumber evidence="8">2.7.4.9</ecNumber>
    </recommendedName>
    <alternativeName>
        <fullName evidence="8">dTMP kinase</fullName>
    </alternativeName>
</protein>
<dbReference type="Gene3D" id="3.40.50.300">
    <property type="entry name" value="P-loop containing nucleotide triphosphate hydrolases"/>
    <property type="match status" value="1"/>
</dbReference>
<keyword evidence="11" id="KW-1185">Reference proteome</keyword>
<evidence type="ECO:0000256" key="5">
    <source>
        <dbReference type="ARBA" id="ARBA00022777"/>
    </source>
</evidence>
<dbReference type="KEGG" id="snep:Enr13x_41660"/>
<keyword evidence="6 8" id="KW-0067">ATP-binding</keyword>
<dbReference type="EMBL" id="CP037423">
    <property type="protein sequence ID" value="QDV44302.1"/>
    <property type="molecule type" value="Genomic_DNA"/>
</dbReference>
<evidence type="ECO:0000256" key="1">
    <source>
        <dbReference type="ARBA" id="ARBA00009776"/>
    </source>
</evidence>
<evidence type="ECO:0000256" key="6">
    <source>
        <dbReference type="ARBA" id="ARBA00022840"/>
    </source>
</evidence>
<feature type="domain" description="Thymidylate kinase-like" evidence="9">
    <location>
        <begin position="11"/>
        <end position="200"/>
    </location>
</feature>
<comment type="function">
    <text evidence="8">Phosphorylation of dTMP to form dTDP in both de novo and salvage pathways of dTTP synthesis.</text>
</comment>
<dbReference type="AlphaFoldDB" id="A0A518HTX4"/>
<dbReference type="Pfam" id="PF02223">
    <property type="entry name" value="Thymidylate_kin"/>
    <property type="match status" value="1"/>
</dbReference>
<evidence type="ECO:0000256" key="7">
    <source>
        <dbReference type="ARBA" id="ARBA00048743"/>
    </source>
</evidence>
<keyword evidence="2 8" id="KW-0808">Transferase</keyword>
<evidence type="ECO:0000313" key="10">
    <source>
        <dbReference type="EMBL" id="QDV44302.1"/>
    </source>
</evidence>
<dbReference type="GO" id="GO:0006227">
    <property type="term" value="P:dUDP biosynthetic process"/>
    <property type="evidence" value="ECO:0007669"/>
    <property type="project" value="TreeGrafter"/>
</dbReference>
<evidence type="ECO:0000256" key="8">
    <source>
        <dbReference type="HAMAP-Rule" id="MF_00165"/>
    </source>
</evidence>
<dbReference type="PANTHER" id="PTHR10344">
    <property type="entry name" value="THYMIDYLATE KINASE"/>
    <property type="match status" value="1"/>
</dbReference>
<keyword evidence="4 8" id="KW-0547">Nucleotide-binding</keyword>
<dbReference type="RefSeq" id="WP_145388668.1">
    <property type="nucleotide sequence ID" value="NZ_CP037423.1"/>
</dbReference>
<evidence type="ECO:0000313" key="11">
    <source>
        <dbReference type="Proteomes" id="UP000319004"/>
    </source>
</evidence>
<dbReference type="GO" id="GO:0004798">
    <property type="term" value="F:dTMP kinase activity"/>
    <property type="evidence" value="ECO:0007669"/>
    <property type="project" value="UniProtKB-UniRule"/>
</dbReference>
<comment type="similarity">
    <text evidence="1 8">Belongs to the thymidylate kinase family.</text>
</comment>
<proteinExistence type="inferred from homology"/>
<gene>
    <name evidence="10" type="primary">tmk_1</name>
    <name evidence="8" type="synonym">tmk</name>
    <name evidence="10" type="ORF">Enr13x_41660</name>
</gene>
<dbReference type="HAMAP" id="MF_00165">
    <property type="entry name" value="Thymidylate_kinase"/>
    <property type="match status" value="1"/>
</dbReference>
<name>A0A518HTX4_9BACT</name>
<organism evidence="10 11">
    <name type="scientific">Stieleria neptunia</name>
    <dbReference type="NCBI Taxonomy" id="2527979"/>
    <lineage>
        <taxon>Bacteria</taxon>
        <taxon>Pseudomonadati</taxon>
        <taxon>Planctomycetota</taxon>
        <taxon>Planctomycetia</taxon>
        <taxon>Pirellulales</taxon>
        <taxon>Pirellulaceae</taxon>
        <taxon>Stieleria</taxon>
    </lineage>
</organism>
<dbReference type="PANTHER" id="PTHR10344:SF4">
    <property type="entry name" value="UMP-CMP KINASE 2, MITOCHONDRIAL"/>
    <property type="match status" value="1"/>
</dbReference>
<accession>A0A518HTX4</accession>
<evidence type="ECO:0000256" key="2">
    <source>
        <dbReference type="ARBA" id="ARBA00022679"/>
    </source>
</evidence>
<dbReference type="GO" id="GO:0005524">
    <property type="term" value="F:ATP binding"/>
    <property type="evidence" value="ECO:0007669"/>
    <property type="project" value="UniProtKB-UniRule"/>
</dbReference>
<dbReference type="GO" id="GO:0006233">
    <property type="term" value="P:dTDP biosynthetic process"/>
    <property type="evidence" value="ECO:0007669"/>
    <property type="project" value="InterPro"/>
</dbReference>
<evidence type="ECO:0000256" key="3">
    <source>
        <dbReference type="ARBA" id="ARBA00022727"/>
    </source>
</evidence>
<dbReference type="OrthoDB" id="9774907at2"/>
<dbReference type="CDD" id="cd01672">
    <property type="entry name" value="TMPK"/>
    <property type="match status" value="1"/>
</dbReference>
<evidence type="ECO:0000256" key="4">
    <source>
        <dbReference type="ARBA" id="ARBA00022741"/>
    </source>
</evidence>
<dbReference type="NCBIfam" id="TIGR00041">
    <property type="entry name" value="DTMP_kinase"/>
    <property type="match status" value="1"/>
</dbReference>
<dbReference type="SUPFAM" id="SSF52540">
    <property type="entry name" value="P-loop containing nucleoside triphosphate hydrolases"/>
    <property type="match status" value="1"/>
</dbReference>
<keyword evidence="3 8" id="KW-0545">Nucleotide biosynthesis</keyword>
<sequence length="212" mass="23446">MPPKPGHFIAVDGIDGVGKSTQIQGLERLMGELDLEFLTTRDPGSSEIGRRLRTLLLESRLTMHRRTEAMLFMASRCEMVETTIRPTLASGTSVISDRFLLANVVYQSVCEGPTEVSPDLLWQMGDLANGGLRPDLTLLLDMPAEQAMRRIEGPTDRMESRGAEYMESVRQSFLTELPRASRFTAVIDAAGSPEQVQAEIRKAVENYLSAST</sequence>
<dbReference type="GO" id="GO:0005829">
    <property type="term" value="C:cytosol"/>
    <property type="evidence" value="ECO:0007669"/>
    <property type="project" value="TreeGrafter"/>
</dbReference>
<feature type="binding site" evidence="8">
    <location>
        <begin position="13"/>
        <end position="20"/>
    </location>
    <ligand>
        <name>ATP</name>
        <dbReference type="ChEBI" id="CHEBI:30616"/>
    </ligand>
</feature>
<comment type="catalytic activity">
    <reaction evidence="7 8">
        <text>dTMP + ATP = dTDP + ADP</text>
        <dbReference type="Rhea" id="RHEA:13517"/>
        <dbReference type="ChEBI" id="CHEBI:30616"/>
        <dbReference type="ChEBI" id="CHEBI:58369"/>
        <dbReference type="ChEBI" id="CHEBI:63528"/>
        <dbReference type="ChEBI" id="CHEBI:456216"/>
        <dbReference type="EC" id="2.7.4.9"/>
    </reaction>
</comment>
<keyword evidence="5 8" id="KW-0418">Kinase</keyword>
<evidence type="ECO:0000259" key="9">
    <source>
        <dbReference type="Pfam" id="PF02223"/>
    </source>
</evidence>
<dbReference type="Proteomes" id="UP000319004">
    <property type="component" value="Chromosome"/>
</dbReference>